<evidence type="ECO:0000313" key="3">
    <source>
        <dbReference type="Proteomes" id="UP000315364"/>
    </source>
</evidence>
<dbReference type="Pfam" id="PF13409">
    <property type="entry name" value="GST_N_2"/>
    <property type="match status" value="1"/>
</dbReference>
<sequence length="221" mass="24314">MKLHWSPRSPFVRKVMIVLHETGQLENVERVRTVVALATPPGDDILKDNPLGKIPALVLDDGSCLFDSRVICEYLDTQHSGPRLLPSEGADRITHLRWQAFGDGVTDIALLFRFEYLRDHADPALLEGFERKLRASLTALESEAAALAATPFGLGHISIACMLGQLDLRFAQSNWRLAAPRLADWYAGISQRPSLVATAAKDDAPPAAKDSTSLINFMQKS</sequence>
<dbReference type="Gene3D" id="3.40.30.10">
    <property type="entry name" value="Glutaredoxin"/>
    <property type="match status" value="1"/>
</dbReference>
<dbReference type="OrthoDB" id="9795329at2"/>
<dbReference type="GO" id="GO:0016740">
    <property type="term" value="F:transferase activity"/>
    <property type="evidence" value="ECO:0007669"/>
    <property type="project" value="UniProtKB-KW"/>
</dbReference>
<dbReference type="InterPro" id="IPR036282">
    <property type="entry name" value="Glutathione-S-Trfase_C_sf"/>
</dbReference>
<dbReference type="Proteomes" id="UP000315364">
    <property type="component" value="Chromosome"/>
</dbReference>
<dbReference type="InterPro" id="IPR050983">
    <property type="entry name" value="GST_Omega/HSP26"/>
</dbReference>
<dbReference type="InterPro" id="IPR004045">
    <property type="entry name" value="Glutathione_S-Trfase_N"/>
</dbReference>
<dbReference type="InterPro" id="IPR036249">
    <property type="entry name" value="Thioredoxin-like_sf"/>
</dbReference>
<evidence type="ECO:0000259" key="1">
    <source>
        <dbReference type="PROSITE" id="PS50404"/>
    </source>
</evidence>
<dbReference type="AlphaFoldDB" id="A0A5B8LW54"/>
<dbReference type="SUPFAM" id="SSF52833">
    <property type="entry name" value="Thioredoxin-like"/>
    <property type="match status" value="1"/>
</dbReference>
<keyword evidence="3" id="KW-1185">Reference proteome</keyword>
<dbReference type="SUPFAM" id="SSF47616">
    <property type="entry name" value="GST C-terminal domain-like"/>
    <property type="match status" value="1"/>
</dbReference>
<evidence type="ECO:0000313" key="2">
    <source>
        <dbReference type="EMBL" id="QDZ11864.1"/>
    </source>
</evidence>
<dbReference type="Pfam" id="PF13410">
    <property type="entry name" value="GST_C_2"/>
    <property type="match status" value="1"/>
</dbReference>
<dbReference type="KEGG" id="dea:FPZ08_14600"/>
<feature type="domain" description="GST N-terminal" evidence="1">
    <location>
        <begin position="1"/>
        <end position="83"/>
    </location>
</feature>
<proteinExistence type="predicted"/>
<dbReference type="PANTHER" id="PTHR43968">
    <property type="match status" value="1"/>
</dbReference>
<dbReference type="CDD" id="cd03049">
    <property type="entry name" value="GST_N_3"/>
    <property type="match status" value="1"/>
</dbReference>
<protein>
    <submittedName>
        <fullName evidence="2">Glutathione S-transferase</fullName>
    </submittedName>
</protein>
<dbReference type="RefSeq" id="WP_146290680.1">
    <property type="nucleotide sequence ID" value="NZ_CP042304.1"/>
</dbReference>
<keyword evidence="2" id="KW-0808">Transferase</keyword>
<dbReference type="CDD" id="cd03205">
    <property type="entry name" value="GST_C_6"/>
    <property type="match status" value="1"/>
</dbReference>
<dbReference type="PANTHER" id="PTHR43968:SF6">
    <property type="entry name" value="GLUTATHIONE S-TRANSFERASE OMEGA"/>
    <property type="match status" value="1"/>
</dbReference>
<accession>A0A5B8LW54</accession>
<gene>
    <name evidence="2" type="ORF">FPZ08_14600</name>
</gene>
<dbReference type="EMBL" id="CP042304">
    <property type="protein sequence ID" value="QDZ11864.1"/>
    <property type="molecule type" value="Genomic_DNA"/>
</dbReference>
<organism evidence="2 3">
    <name type="scientific">Devosia ginsengisoli</name>
    <dbReference type="NCBI Taxonomy" id="400770"/>
    <lineage>
        <taxon>Bacteria</taxon>
        <taxon>Pseudomonadati</taxon>
        <taxon>Pseudomonadota</taxon>
        <taxon>Alphaproteobacteria</taxon>
        <taxon>Hyphomicrobiales</taxon>
        <taxon>Devosiaceae</taxon>
        <taxon>Devosia</taxon>
    </lineage>
</organism>
<name>A0A5B8LW54_9HYPH</name>
<dbReference type="PROSITE" id="PS50404">
    <property type="entry name" value="GST_NTER"/>
    <property type="match status" value="1"/>
</dbReference>
<dbReference type="Gene3D" id="1.20.1050.10">
    <property type="match status" value="1"/>
</dbReference>
<reference evidence="2 3" key="1">
    <citation type="submission" date="2019-07" db="EMBL/GenBank/DDBJ databases">
        <title>Full genome sequence of Devosia sp. Gsoil 520.</title>
        <authorList>
            <person name="Im W.-T."/>
        </authorList>
    </citation>
    <scope>NUCLEOTIDE SEQUENCE [LARGE SCALE GENOMIC DNA]</scope>
    <source>
        <strain evidence="2 3">Gsoil 520</strain>
    </source>
</reference>
<dbReference type="GO" id="GO:0005737">
    <property type="term" value="C:cytoplasm"/>
    <property type="evidence" value="ECO:0007669"/>
    <property type="project" value="TreeGrafter"/>
</dbReference>